<feature type="transmembrane region" description="Helical" evidence="1">
    <location>
        <begin position="191"/>
        <end position="212"/>
    </location>
</feature>
<keyword evidence="1" id="KW-1133">Transmembrane helix</keyword>
<evidence type="ECO:0000313" key="3">
    <source>
        <dbReference type="Proteomes" id="UP001595904"/>
    </source>
</evidence>
<evidence type="ECO:0000256" key="1">
    <source>
        <dbReference type="SAM" id="Phobius"/>
    </source>
</evidence>
<feature type="transmembrane region" description="Helical" evidence="1">
    <location>
        <begin position="12"/>
        <end position="30"/>
    </location>
</feature>
<keyword evidence="1" id="KW-0472">Membrane</keyword>
<feature type="transmembrane region" description="Helical" evidence="1">
    <location>
        <begin position="75"/>
        <end position="98"/>
    </location>
</feature>
<protein>
    <submittedName>
        <fullName evidence="2">DUF1345 domain-containing protein</fullName>
    </submittedName>
</protein>
<sequence>MTKLVARHARLLFSTGAASVLFFLLPAHWATITRVLVSWNVGVLMFLTLVFRFMTRLSAAQISERYQEEDETAPVILIISVLAALLAMVSIVAFLSMIDQVSPTEKSLRLALAAGTVINAWMLIPTMFTLHYADMFYSTAPDARPLRFPDTQTPAFWDFAYFSFTIAAACQTADVSTTPGPIRKVLIVHSVLSFFFNVAILGFAINVTAGLIGNL</sequence>
<name>A0ABV8SUQ2_9GAMM</name>
<dbReference type="Proteomes" id="UP001595904">
    <property type="component" value="Unassembled WGS sequence"/>
</dbReference>
<dbReference type="Pfam" id="PF07077">
    <property type="entry name" value="DUF1345"/>
    <property type="match status" value="1"/>
</dbReference>
<keyword evidence="1" id="KW-0812">Transmembrane</keyword>
<feature type="transmembrane region" description="Helical" evidence="1">
    <location>
        <begin position="110"/>
        <end position="130"/>
    </location>
</feature>
<organism evidence="2 3">
    <name type="scientific">Steroidobacter flavus</name>
    <dbReference type="NCBI Taxonomy" id="1842136"/>
    <lineage>
        <taxon>Bacteria</taxon>
        <taxon>Pseudomonadati</taxon>
        <taxon>Pseudomonadota</taxon>
        <taxon>Gammaproteobacteria</taxon>
        <taxon>Steroidobacterales</taxon>
        <taxon>Steroidobacteraceae</taxon>
        <taxon>Steroidobacter</taxon>
    </lineage>
</organism>
<keyword evidence="3" id="KW-1185">Reference proteome</keyword>
<comment type="caution">
    <text evidence="2">The sequence shown here is derived from an EMBL/GenBank/DDBJ whole genome shotgun (WGS) entry which is preliminary data.</text>
</comment>
<reference evidence="3" key="1">
    <citation type="journal article" date="2019" name="Int. J. Syst. Evol. Microbiol.">
        <title>The Global Catalogue of Microorganisms (GCM) 10K type strain sequencing project: providing services to taxonomists for standard genome sequencing and annotation.</title>
        <authorList>
            <consortium name="The Broad Institute Genomics Platform"/>
            <consortium name="The Broad Institute Genome Sequencing Center for Infectious Disease"/>
            <person name="Wu L."/>
            <person name="Ma J."/>
        </authorList>
    </citation>
    <scope>NUCLEOTIDE SEQUENCE [LARGE SCALE GENOMIC DNA]</scope>
    <source>
        <strain evidence="3">CGMCC 1.10759</strain>
    </source>
</reference>
<feature type="transmembrane region" description="Helical" evidence="1">
    <location>
        <begin position="36"/>
        <end position="54"/>
    </location>
</feature>
<dbReference type="EMBL" id="JBHSDU010000003">
    <property type="protein sequence ID" value="MFC4311246.1"/>
    <property type="molecule type" value="Genomic_DNA"/>
</dbReference>
<gene>
    <name evidence="2" type="ORF">ACFPN2_19260</name>
</gene>
<dbReference type="RefSeq" id="WP_380599411.1">
    <property type="nucleotide sequence ID" value="NZ_JBHSDU010000003.1"/>
</dbReference>
<accession>A0ABV8SUQ2</accession>
<proteinExistence type="predicted"/>
<evidence type="ECO:0000313" key="2">
    <source>
        <dbReference type="EMBL" id="MFC4311246.1"/>
    </source>
</evidence>
<dbReference type="InterPro" id="IPR009781">
    <property type="entry name" value="DUF1345"/>
</dbReference>